<name>A0A1M5ZLH3_9FIRM</name>
<gene>
    <name evidence="1" type="ORF">SAMN02746098_03387</name>
</gene>
<protein>
    <submittedName>
        <fullName evidence="1">Uncharacterized protein</fullName>
    </submittedName>
</protein>
<dbReference type="EMBL" id="FQXJ01000013">
    <property type="protein sequence ID" value="SHI25195.1"/>
    <property type="molecule type" value="Genomic_DNA"/>
</dbReference>
<sequence length="120" mass="14492">MVVSVSDLIFRNYLRNRIVNERVVFMFKITENCLEKKNFTEYFSSEAKKGTEEFNQLIKKFESEPQYIFRMRDHDQEVYYIGYSDDCTRKSGFDPLDMYGEYYGCIDIQYLNANGEYERL</sequence>
<evidence type="ECO:0000313" key="1">
    <source>
        <dbReference type="EMBL" id="SHI25195.1"/>
    </source>
</evidence>
<dbReference type="AlphaFoldDB" id="A0A1M5ZLH3"/>
<dbReference type="Proteomes" id="UP000183954">
    <property type="component" value="Unassembled WGS sequence"/>
</dbReference>
<proteinExistence type="predicted"/>
<evidence type="ECO:0000313" key="2">
    <source>
        <dbReference type="Proteomes" id="UP000183954"/>
    </source>
</evidence>
<accession>A0A1M5ZLH3</accession>
<keyword evidence="2" id="KW-1185">Reference proteome</keyword>
<reference evidence="2" key="1">
    <citation type="submission" date="2016-11" db="EMBL/GenBank/DDBJ databases">
        <authorList>
            <person name="Varghese N."/>
            <person name="Submissions S."/>
        </authorList>
    </citation>
    <scope>NUCLEOTIDE SEQUENCE [LARGE SCALE GENOMIC DNA]</scope>
    <source>
        <strain evidence="2">DSM 15449</strain>
    </source>
</reference>
<organism evidence="1 2">
    <name type="scientific">Desulfosporosinus lacus DSM 15449</name>
    <dbReference type="NCBI Taxonomy" id="1121420"/>
    <lineage>
        <taxon>Bacteria</taxon>
        <taxon>Bacillati</taxon>
        <taxon>Bacillota</taxon>
        <taxon>Clostridia</taxon>
        <taxon>Eubacteriales</taxon>
        <taxon>Desulfitobacteriaceae</taxon>
        <taxon>Desulfosporosinus</taxon>
    </lineage>
</organism>